<dbReference type="InterPro" id="IPR057475">
    <property type="entry name" value="CUT_C"/>
</dbReference>
<dbReference type="Proteomes" id="UP001331761">
    <property type="component" value="Unassembled WGS sequence"/>
</dbReference>
<dbReference type="Pfam" id="PF25301">
    <property type="entry name" value="CUT_C"/>
    <property type="match status" value="1"/>
</dbReference>
<evidence type="ECO:0000313" key="3">
    <source>
        <dbReference type="EMBL" id="KAK5977595.1"/>
    </source>
</evidence>
<keyword evidence="4" id="KW-1185">Reference proteome</keyword>
<name>A0AAN8FDV7_TRICO</name>
<reference evidence="3 4" key="1">
    <citation type="submission" date="2019-10" db="EMBL/GenBank/DDBJ databases">
        <title>Assembly and Annotation for the nematode Trichostrongylus colubriformis.</title>
        <authorList>
            <person name="Martin J."/>
        </authorList>
    </citation>
    <scope>NUCLEOTIDE SEQUENCE [LARGE SCALE GENOMIC DNA]</scope>
    <source>
        <strain evidence="3">G859</strain>
        <tissue evidence="3">Whole worm</tissue>
    </source>
</reference>
<accession>A0AAN8FDV7</accession>
<dbReference type="InterPro" id="IPR001507">
    <property type="entry name" value="ZP_dom"/>
</dbReference>
<dbReference type="PROSITE" id="PS51034">
    <property type="entry name" value="ZP_2"/>
    <property type="match status" value="1"/>
</dbReference>
<gene>
    <name evidence="3" type="ORF">GCK32_006899</name>
</gene>
<evidence type="ECO:0000259" key="2">
    <source>
        <dbReference type="PROSITE" id="PS51034"/>
    </source>
</evidence>
<protein>
    <submittedName>
        <fullName evidence="3">ZP domain-containing protein</fullName>
    </submittedName>
</protein>
<dbReference type="InterPro" id="IPR051962">
    <property type="entry name" value="Cuticlin"/>
</dbReference>
<sequence length="157" mass="17535">MVPHISFCFESLFRWTCELVEKAKYCMTVHSCTVDDGQGVGQQLMDDRGCSLDSFLLKDLNYGDDLVAGQKAQVFKFADKPTVFFSCIVRLEFKEDSSNKCTVSVSLDCKLHNGQYRKARHSSRHAIDVDVAASSMEVVELLEHGESISIETSHSAT</sequence>
<comment type="caution">
    <text evidence="3">The sequence shown here is derived from an EMBL/GenBank/DDBJ whole genome shotgun (WGS) entry which is preliminary data.</text>
</comment>
<dbReference type="PANTHER" id="PTHR22907:SF1">
    <property type="entry name" value="ZP DOMAIN-CONTAINING PROTEIN"/>
    <property type="match status" value="1"/>
</dbReference>
<dbReference type="AlphaFoldDB" id="A0AAN8FDV7"/>
<evidence type="ECO:0000313" key="4">
    <source>
        <dbReference type="Proteomes" id="UP001331761"/>
    </source>
</evidence>
<proteinExistence type="predicted"/>
<dbReference type="EMBL" id="WIXE01010402">
    <property type="protein sequence ID" value="KAK5977595.1"/>
    <property type="molecule type" value="Genomic_DNA"/>
</dbReference>
<dbReference type="PANTHER" id="PTHR22907">
    <property type="entry name" value="GH04558P"/>
    <property type="match status" value="1"/>
</dbReference>
<keyword evidence="1" id="KW-0732">Signal</keyword>
<evidence type="ECO:0000256" key="1">
    <source>
        <dbReference type="ARBA" id="ARBA00022729"/>
    </source>
</evidence>
<organism evidence="3 4">
    <name type="scientific">Trichostrongylus colubriformis</name>
    <name type="common">Black scour worm</name>
    <dbReference type="NCBI Taxonomy" id="6319"/>
    <lineage>
        <taxon>Eukaryota</taxon>
        <taxon>Metazoa</taxon>
        <taxon>Ecdysozoa</taxon>
        <taxon>Nematoda</taxon>
        <taxon>Chromadorea</taxon>
        <taxon>Rhabditida</taxon>
        <taxon>Rhabditina</taxon>
        <taxon>Rhabditomorpha</taxon>
        <taxon>Strongyloidea</taxon>
        <taxon>Trichostrongylidae</taxon>
        <taxon>Trichostrongylus</taxon>
    </lineage>
</organism>
<feature type="domain" description="ZP" evidence="2">
    <location>
        <begin position="1"/>
        <end position="108"/>
    </location>
</feature>